<gene>
    <name evidence="3" type="ORF">Sste5346_000066</name>
</gene>
<feature type="compositionally biased region" description="Low complexity" evidence="1">
    <location>
        <begin position="1"/>
        <end position="22"/>
    </location>
</feature>
<dbReference type="InterPro" id="IPR012816">
    <property type="entry name" value="NADAR"/>
</dbReference>
<dbReference type="Gene3D" id="1.10.357.40">
    <property type="entry name" value="YbiA-like"/>
    <property type="match status" value="1"/>
</dbReference>
<dbReference type="CDD" id="cd15457">
    <property type="entry name" value="NADAR"/>
    <property type="match status" value="1"/>
</dbReference>
<dbReference type="Proteomes" id="UP001583186">
    <property type="component" value="Unassembled WGS sequence"/>
</dbReference>
<reference evidence="3 4" key="1">
    <citation type="journal article" date="2024" name="IMA Fungus">
        <title>IMA Genome - F19 : A genome assembly and annotation guide to empower mycologists, including annotated draft genome sequences of Ceratocystis pirilliformis, Diaporthe australafricana, Fusarium ophioides, Paecilomyces lecythidis, and Sporothrix stenoceras.</title>
        <authorList>
            <person name="Aylward J."/>
            <person name="Wilson A.M."/>
            <person name="Visagie C.M."/>
            <person name="Spraker J."/>
            <person name="Barnes I."/>
            <person name="Buitendag C."/>
            <person name="Ceriani C."/>
            <person name="Del Mar Angel L."/>
            <person name="du Plessis D."/>
            <person name="Fuchs T."/>
            <person name="Gasser K."/>
            <person name="Kramer D."/>
            <person name="Li W."/>
            <person name="Munsamy K."/>
            <person name="Piso A."/>
            <person name="Price J.L."/>
            <person name="Sonnekus B."/>
            <person name="Thomas C."/>
            <person name="van der Nest A."/>
            <person name="van Dijk A."/>
            <person name="van Heerden A."/>
            <person name="van Vuuren N."/>
            <person name="Yilmaz N."/>
            <person name="Duong T.A."/>
            <person name="van der Merwe N.A."/>
            <person name="Wingfield M.J."/>
            <person name="Wingfield B.D."/>
        </authorList>
    </citation>
    <scope>NUCLEOTIDE SEQUENCE [LARGE SCALE GENOMIC DNA]</scope>
    <source>
        <strain evidence="3 4">CMW 5346</strain>
    </source>
</reference>
<feature type="domain" description="NADAR" evidence="2">
    <location>
        <begin position="40"/>
        <end position="212"/>
    </location>
</feature>
<sequence>MSNIQQQAQPTQEPAPAAPAAPRRFDEIPGAPVNHDEPIFFYNQDRPYGEFSQWARSTFSVSKTRIAEITQTDSPQDIAGPQELLTFRYAEQFMMFCKAVRFGDRACQQLILDTPEPAKQKVLGQRVRNFTEEGWDAVKSSVVEAASYYKCQQSPKLKRKLLETGDKLLVEAAARDRIWGIGYPQSTALKYRDTWGENRLGWALMHARAVLRADEEK</sequence>
<evidence type="ECO:0000259" key="2">
    <source>
        <dbReference type="Pfam" id="PF08719"/>
    </source>
</evidence>
<proteinExistence type="predicted"/>
<dbReference type="EMBL" id="JAWCUI010000001">
    <property type="protein sequence ID" value="KAL1903440.1"/>
    <property type="molecule type" value="Genomic_DNA"/>
</dbReference>
<evidence type="ECO:0000256" key="1">
    <source>
        <dbReference type="SAM" id="MobiDB-lite"/>
    </source>
</evidence>
<name>A0ABR3ZSL4_9PEZI</name>
<dbReference type="InterPro" id="IPR037238">
    <property type="entry name" value="YbiA-like_sf"/>
</dbReference>
<keyword evidence="4" id="KW-1185">Reference proteome</keyword>
<comment type="caution">
    <text evidence="3">The sequence shown here is derived from an EMBL/GenBank/DDBJ whole genome shotgun (WGS) entry which is preliminary data.</text>
</comment>
<feature type="region of interest" description="Disordered" evidence="1">
    <location>
        <begin position="1"/>
        <end position="29"/>
    </location>
</feature>
<evidence type="ECO:0000313" key="4">
    <source>
        <dbReference type="Proteomes" id="UP001583186"/>
    </source>
</evidence>
<protein>
    <recommendedName>
        <fullName evidence="2">NADAR domain-containing protein</fullName>
    </recommendedName>
</protein>
<organism evidence="3 4">
    <name type="scientific">Sporothrix stenoceras</name>
    <dbReference type="NCBI Taxonomy" id="5173"/>
    <lineage>
        <taxon>Eukaryota</taxon>
        <taxon>Fungi</taxon>
        <taxon>Dikarya</taxon>
        <taxon>Ascomycota</taxon>
        <taxon>Pezizomycotina</taxon>
        <taxon>Sordariomycetes</taxon>
        <taxon>Sordariomycetidae</taxon>
        <taxon>Ophiostomatales</taxon>
        <taxon>Ophiostomataceae</taxon>
        <taxon>Sporothrix</taxon>
    </lineage>
</organism>
<dbReference type="NCBIfam" id="TIGR02464">
    <property type="entry name" value="ribofla_fusion"/>
    <property type="match status" value="1"/>
</dbReference>
<dbReference type="SUPFAM" id="SSF143990">
    <property type="entry name" value="YbiA-like"/>
    <property type="match status" value="1"/>
</dbReference>
<accession>A0ABR3ZSL4</accession>
<dbReference type="Pfam" id="PF08719">
    <property type="entry name" value="NADAR"/>
    <property type="match status" value="1"/>
</dbReference>
<evidence type="ECO:0000313" key="3">
    <source>
        <dbReference type="EMBL" id="KAL1903440.1"/>
    </source>
</evidence>